<comment type="similarity">
    <text evidence="1">Belongs to the pseudouridine synthase RluA family.</text>
</comment>
<name>A0A3N2DXR0_9GAMM</name>
<dbReference type="CDD" id="cd02869">
    <property type="entry name" value="PseudoU_synth_RluA_like"/>
    <property type="match status" value="1"/>
</dbReference>
<dbReference type="Proteomes" id="UP000275394">
    <property type="component" value="Unassembled WGS sequence"/>
</dbReference>
<dbReference type="InterPro" id="IPR006508">
    <property type="entry name" value="PsdUridine_synth_RluA-like"/>
</dbReference>
<dbReference type="GO" id="GO:0140098">
    <property type="term" value="F:catalytic activity, acting on RNA"/>
    <property type="evidence" value="ECO:0007669"/>
    <property type="project" value="UniProtKB-ARBA"/>
</dbReference>
<dbReference type="SUPFAM" id="SSF55120">
    <property type="entry name" value="Pseudouridine synthase"/>
    <property type="match status" value="1"/>
</dbReference>
<feature type="domain" description="Pseudouridine synthase RsuA/RluA-like" evidence="2">
    <location>
        <begin position="12"/>
        <end position="157"/>
    </location>
</feature>
<dbReference type="InterPro" id="IPR050188">
    <property type="entry name" value="RluA_PseudoU_synthase"/>
</dbReference>
<keyword evidence="4" id="KW-1185">Reference proteome</keyword>
<dbReference type="InterPro" id="IPR006224">
    <property type="entry name" value="PsdUridine_synth_RluA-like_CS"/>
</dbReference>
<dbReference type="PROSITE" id="PS01129">
    <property type="entry name" value="PSI_RLU"/>
    <property type="match status" value="1"/>
</dbReference>
<dbReference type="InterPro" id="IPR020103">
    <property type="entry name" value="PsdUridine_synth_cat_dom_sf"/>
</dbReference>
<evidence type="ECO:0000313" key="4">
    <source>
        <dbReference type="Proteomes" id="UP000275394"/>
    </source>
</evidence>
<dbReference type="PANTHER" id="PTHR21600">
    <property type="entry name" value="MITOCHONDRIAL RNA PSEUDOURIDINE SYNTHASE"/>
    <property type="match status" value="1"/>
</dbReference>
<dbReference type="InterPro" id="IPR006145">
    <property type="entry name" value="PsdUridine_synth_RsuA/RluA"/>
</dbReference>
<dbReference type="GO" id="GO:0003723">
    <property type="term" value="F:RNA binding"/>
    <property type="evidence" value="ECO:0007669"/>
    <property type="project" value="InterPro"/>
</dbReference>
<dbReference type="GO" id="GO:0000455">
    <property type="term" value="P:enzyme-directed rRNA pseudouridine synthesis"/>
    <property type="evidence" value="ECO:0007669"/>
    <property type="project" value="TreeGrafter"/>
</dbReference>
<dbReference type="NCBIfam" id="TIGR01621">
    <property type="entry name" value="RluA-like"/>
    <property type="match status" value="1"/>
</dbReference>
<evidence type="ECO:0000259" key="2">
    <source>
        <dbReference type="Pfam" id="PF00849"/>
    </source>
</evidence>
<evidence type="ECO:0000313" key="3">
    <source>
        <dbReference type="EMBL" id="ROS04650.1"/>
    </source>
</evidence>
<proteinExistence type="inferred from homology"/>
<evidence type="ECO:0000256" key="1">
    <source>
        <dbReference type="ARBA" id="ARBA00010876"/>
    </source>
</evidence>
<dbReference type="Gene3D" id="3.30.2350.10">
    <property type="entry name" value="Pseudouridine synthase"/>
    <property type="match status" value="1"/>
</dbReference>
<dbReference type="GO" id="GO:0009982">
    <property type="term" value="F:pseudouridine synthase activity"/>
    <property type="evidence" value="ECO:0007669"/>
    <property type="project" value="InterPro"/>
</dbReference>
<dbReference type="EMBL" id="RKHR01000003">
    <property type="protein sequence ID" value="ROS04650.1"/>
    <property type="molecule type" value="Genomic_DNA"/>
</dbReference>
<organism evidence="3 4">
    <name type="scientific">Sinobacterium caligoides</name>
    <dbReference type="NCBI Taxonomy" id="933926"/>
    <lineage>
        <taxon>Bacteria</taxon>
        <taxon>Pseudomonadati</taxon>
        <taxon>Pseudomonadota</taxon>
        <taxon>Gammaproteobacteria</taxon>
        <taxon>Cellvibrionales</taxon>
        <taxon>Spongiibacteraceae</taxon>
        <taxon>Sinobacterium</taxon>
    </lineage>
</organism>
<reference evidence="3 4" key="1">
    <citation type="submission" date="2018-11" db="EMBL/GenBank/DDBJ databases">
        <title>Genomic Encyclopedia of Type Strains, Phase IV (KMG-IV): sequencing the most valuable type-strain genomes for metagenomic binning, comparative biology and taxonomic classification.</title>
        <authorList>
            <person name="Goeker M."/>
        </authorList>
    </citation>
    <scope>NUCLEOTIDE SEQUENCE [LARGE SCALE GENOMIC DNA]</scope>
    <source>
        <strain evidence="3 4">DSM 100316</strain>
    </source>
</reference>
<sequence>MMYRVLEDNALFMLIDKSAGVSVHRDVHGNTGSVGLFKQVQQEQGCALWPVHRLDQLTSGLLLLAKSAEIAAEFGRLFESQQVQKCYLAIAEGKPSKKQGVIVGDMAKSRKGSYKLLRTRSNPAKTRFLSHSLAPSLRAYLLRPYSGKTHQLRVAMKSIGVPILGDSRYGGREVDRGYLHAYALAFELRGKSYQFVAPPAQGEYFQLLLDQLSCVGWQDPLALSWGN</sequence>
<accession>A0A3N2DXR0</accession>
<dbReference type="RefSeq" id="WP_123710638.1">
    <property type="nucleotide sequence ID" value="NZ_RKHR01000003.1"/>
</dbReference>
<comment type="caution">
    <text evidence="3">The sequence shown here is derived from an EMBL/GenBank/DDBJ whole genome shotgun (WGS) entry which is preliminary data.</text>
</comment>
<dbReference type="Pfam" id="PF00849">
    <property type="entry name" value="PseudoU_synth_2"/>
    <property type="match status" value="1"/>
</dbReference>
<dbReference type="PANTHER" id="PTHR21600:SF87">
    <property type="entry name" value="RNA PSEUDOURIDYLATE SYNTHASE DOMAIN-CONTAINING PROTEIN 1"/>
    <property type="match status" value="1"/>
</dbReference>
<dbReference type="OrthoDB" id="9807829at2"/>
<dbReference type="AlphaFoldDB" id="A0A3N2DXR0"/>
<gene>
    <name evidence="3" type="ORF">EDC56_0156</name>
</gene>
<protein>
    <submittedName>
        <fullName evidence="3">tRNA pseudouridine32 synthase/23S rRNA pseudouridine746 synthase</fullName>
    </submittedName>
</protein>